<sequence>MVCVAGGAAVVALLALLSLAKTTVGASDSDENDLNTSSSEKLLSSGRECSTLSDSINGTTAMPHTLTPYDPPTCYKYGTIQYDSDKNCKMKEPAVACNQLEHSIRSAHSINSVNTDQDERGR</sequence>
<feature type="chain" id="PRO_5002715219" description="Secreted protein" evidence="2">
    <location>
        <begin position="26"/>
        <end position="122"/>
    </location>
</feature>
<evidence type="ECO:0000256" key="1">
    <source>
        <dbReference type="SAM" id="MobiDB-lite"/>
    </source>
</evidence>
<feature type="compositionally biased region" description="Polar residues" evidence="1">
    <location>
        <begin position="34"/>
        <end position="62"/>
    </location>
</feature>
<dbReference type="EMBL" id="DS469724">
    <property type="protein sequence ID" value="EDO34620.1"/>
    <property type="molecule type" value="Genomic_DNA"/>
</dbReference>
<keyword evidence="2" id="KW-0732">Signal</keyword>
<dbReference type="AlphaFoldDB" id="A7SNT8"/>
<feature type="signal peptide" evidence="2">
    <location>
        <begin position="1"/>
        <end position="25"/>
    </location>
</feature>
<evidence type="ECO:0000256" key="2">
    <source>
        <dbReference type="SAM" id="SignalP"/>
    </source>
</evidence>
<organism evidence="3 4">
    <name type="scientific">Nematostella vectensis</name>
    <name type="common">Starlet sea anemone</name>
    <dbReference type="NCBI Taxonomy" id="45351"/>
    <lineage>
        <taxon>Eukaryota</taxon>
        <taxon>Metazoa</taxon>
        <taxon>Cnidaria</taxon>
        <taxon>Anthozoa</taxon>
        <taxon>Hexacorallia</taxon>
        <taxon>Actiniaria</taxon>
        <taxon>Edwardsiidae</taxon>
        <taxon>Nematostella</taxon>
    </lineage>
</organism>
<keyword evidence="4" id="KW-1185">Reference proteome</keyword>
<gene>
    <name evidence="3" type="ORF">NEMVEDRAFT_v1g246445</name>
</gene>
<evidence type="ECO:0000313" key="3">
    <source>
        <dbReference type="EMBL" id="EDO34620.1"/>
    </source>
</evidence>
<reference evidence="3 4" key="1">
    <citation type="journal article" date="2007" name="Science">
        <title>Sea anemone genome reveals ancestral eumetazoan gene repertoire and genomic organization.</title>
        <authorList>
            <person name="Putnam N.H."/>
            <person name="Srivastava M."/>
            <person name="Hellsten U."/>
            <person name="Dirks B."/>
            <person name="Chapman J."/>
            <person name="Salamov A."/>
            <person name="Terry A."/>
            <person name="Shapiro H."/>
            <person name="Lindquist E."/>
            <person name="Kapitonov V.V."/>
            <person name="Jurka J."/>
            <person name="Genikhovich G."/>
            <person name="Grigoriev I.V."/>
            <person name="Lucas S.M."/>
            <person name="Steele R.E."/>
            <person name="Finnerty J.R."/>
            <person name="Technau U."/>
            <person name="Martindale M.Q."/>
            <person name="Rokhsar D.S."/>
        </authorList>
    </citation>
    <scope>NUCLEOTIDE SEQUENCE [LARGE SCALE GENOMIC DNA]</scope>
    <source>
        <strain evidence="4">CH2 X CH6</strain>
    </source>
</reference>
<evidence type="ECO:0000313" key="4">
    <source>
        <dbReference type="Proteomes" id="UP000001593"/>
    </source>
</evidence>
<dbReference type="InParanoid" id="A7SNT8"/>
<name>A7SNT8_NEMVE</name>
<dbReference type="Proteomes" id="UP000001593">
    <property type="component" value="Unassembled WGS sequence"/>
</dbReference>
<protein>
    <recommendedName>
        <fullName evidence="5">Secreted protein</fullName>
    </recommendedName>
</protein>
<accession>A7SNT8</accession>
<dbReference type="HOGENOM" id="CLU_2029437_0_0_1"/>
<feature type="region of interest" description="Disordered" evidence="1">
    <location>
        <begin position="25"/>
        <end position="64"/>
    </location>
</feature>
<proteinExistence type="predicted"/>
<evidence type="ECO:0008006" key="5">
    <source>
        <dbReference type="Google" id="ProtNLM"/>
    </source>
</evidence>